<dbReference type="InterPro" id="IPR041700">
    <property type="entry name" value="OMP_b-brl_3"/>
</dbReference>
<dbReference type="Pfam" id="PF13715">
    <property type="entry name" value="CarbopepD_reg_2"/>
    <property type="match status" value="1"/>
</dbReference>
<keyword evidence="5" id="KW-1185">Reference proteome</keyword>
<evidence type="ECO:0000259" key="3">
    <source>
        <dbReference type="Pfam" id="PF14905"/>
    </source>
</evidence>
<gene>
    <name evidence="4" type="ORF">HMPREF0645_0586</name>
</gene>
<evidence type="ECO:0000313" key="5">
    <source>
        <dbReference type="Proteomes" id="UP000003160"/>
    </source>
</evidence>
<dbReference type="AlphaFoldDB" id="D1PUF1"/>
<proteinExistence type="predicted"/>
<dbReference type="SUPFAM" id="SSF56935">
    <property type="entry name" value="Porins"/>
    <property type="match status" value="1"/>
</dbReference>
<keyword evidence="2" id="KW-0732">Signal</keyword>
<protein>
    <recommendedName>
        <fullName evidence="3">Outer membrane protein beta-barrel domain-containing protein</fullName>
    </recommendedName>
</protein>
<evidence type="ECO:0000313" key="4">
    <source>
        <dbReference type="EMBL" id="EFA44999.1"/>
    </source>
</evidence>
<dbReference type="OrthoDB" id="905020at2"/>
<dbReference type="HOGENOM" id="CLU_362032_0_0_10"/>
<dbReference type="Pfam" id="PF14905">
    <property type="entry name" value="OMP_b-brl_3"/>
    <property type="match status" value="1"/>
</dbReference>
<dbReference type="eggNOG" id="COG4771">
    <property type="taxonomic scope" value="Bacteria"/>
</dbReference>
<comment type="caution">
    <text evidence="4">The sequence shown here is derived from an EMBL/GenBank/DDBJ whole genome shotgun (WGS) entry which is preliminary data.</text>
</comment>
<feature type="region of interest" description="Disordered" evidence="1">
    <location>
        <begin position="753"/>
        <end position="772"/>
    </location>
</feature>
<feature type="chain" id="PRO_5003026627" description="Outer membrane protein beta-barrel domain-containing protein" evidence="2">
    <location>
        <begin position="21"/>
        <end position="772"/>
    </location>
</feature>
<dbReference type="SUPFAM" id="SSF49464">
    <property type="entry name" value="Carboxypeptidase regulatory domain-like"/>
    <property type="match status" value="1"/>
</dbReference>
<dbReference type="Proteomes" id="UP000003160">
    <property type="component" value="Unassembled WGS sequence"/>
</dbReference>
<reference evidence="4 5" key="1">
    <citation type="submission" date="2009-10" db="EMBL/GenBank/DDBJ databases">
        <authorList>
            <person name="Qin X."/>
            <person name="Bachman B."/>
            <person name="Battles P."/>
            <person name="Bell A."/>
            <person name="Bess C."/>
            <person name="Bickham C."/>
            <person name="Chaboub L."/>
            <person name="Chen D."/>
            <person name="Coyle M."/>
            <person name="Deiros D.R."/>
            <person name="Dinh H."/>
            <person name="Forbes L."/>
            <person name="Fowler G."/>
            <person name="Francisco L."/>
            <person name="Fu Q."/>
            <person name="Gubbala S."/>
            <person name="Hale W."/>
            <person name="Han Y."/>
            <person name="Hemphill L."/>
            <person name="Highlander S.K."/>
            <person name="Hirani K."/>
            <person name="Hogues M."/>
            <person name="Jackson L."/>
            <person name="Jakkamsetti A."/>
            <person name="Javaid M."/>
            <person name="Jiang H."/>
            <person name="Korchina V."/>
            <person name="Kovar C."/>
            <person name="Lara F."/>
            <person name="Lee S."/>
            <person name="Mata R."/>
            <person name="Mathew T."/>
            <person name="Moen C."/>
            <person name="Morales K."/>
            <person name="Munidasa M."/>
            <person name="Nazareth L."/>
            <person name="Ngo R."/>
            <person name="Nguyen L."/>
            <person name="Okwuonu G."/>
            <person name="Ongeri F."/>
            <person name="Patil S."/>
            <person name="Petrosino J."/>
            <person name="Pham C."/>
            <person name="Pham P."/>
            <person name="Pu L.-L."/>
            <person name="Puazo M."/>
            <person name="Raj R."/>
            <person name="Reid J."/>
            <person name="Rouhana J."/>
            <person name="Saada N."/>
            <person name="Shang Y."/>
            <person name="Simmons D."/>
            <person name="Thornton R."/>
            <person name="Warren J."/>
            <person name="Weissenberger G."/>
            <person name="Zhang J."/>
            <person name="Zhang L."/>
            <person name="Zhou C."/>
            <person name="Zhu D."/>
            <person name="Muzny D."/>
            <person name="Worley K."/>
            <person name="Gibbs R."/>
        </authorList>
    </citation>
    <scope>NUCLEOTIDE SEQUENCE [LARGE SCALE GENOMIC DNA]</scope>
    <source>
        <strain evidence="4 5">DSM 17361</strain>
    </source>
</reference>
<feature type="domain" description="Outer membrane protein beta-barrel" evidence="3">
    <location>
        <begin position="509"/>
        <end position="738"/>
    </location>
</feature>
<feature type="signal peptide" evidence="2">
    <location>
        <begin position="1"/>
        <end position="20"/>
    </location>
</feature>
<evidence type="ECO:0000256" key="2">
    <source>
        <dbReference type="SAM" id="SignalP"/>
    </source>
</evidence>
<name>D1PUF1_9BACT</name>
<organism evidence="4 5">
    <name type="scientific">Hallella bergensis DSM 17361</name>
    <dbReference type="NCBI Taxonomy" id="585502"/>
    <lineage>
        <taxon>Bacteria</taxon>
        <taxon>Pseudomonadati</taxon>
        <taxon>Bacteroidota</taxon>
        <taxon>Bacteroidia</taxon>
        <taxon>Bacteroidales</taxon>
        <taxon>Prevotellaceae</taxon>
        <taxon>Hallella</taxon>
    </lineage>
</organism>
<dbReference type="InterPro" id="IPR008969">
    <property type="entry name" value="CarboxyPept-like_regulatory"/>
</dbReference>
<dbReference type="Gene3D" id="2.60.40.1120">
    <property type="entry name" value="Carboxypeptidase-like, regulatory domain"/>
    <property type="match status" value="1"/>
</dbReference>
<evidence type="ECO:0000256" key="1">
    <source>
        <dbReference type="SAM" id="MobiDB-lite"/>
    </source>
</evidence>
<dbReference type="RefSeq" id="WP_007174934.1">
    <property type="nucleotide sequence ID" value="NZ_GG704782.1"/>
</dbReference>
<dbReference type="EMBL" id="ACKS01000026">
    <property type="protein sequence ID" value="EFA44999.1"/>
    <property type="molecule type" value="Genomic_DNA"/>
</dbReference>
<feature type="compositionally biased region" description="Polar residues" evidence="1">
    <location>
        <begin position="759"/>
        <end position="772"/>
    </location>
</feature>
<sequence>MKPKFILLIMVFLYSMTSSAQYYKGKVCDAESKQPLMGATVQLFNRKNHFVCGAVTDPDGLFSMQTPKDTVTKVTVSYVGYARLMVHDEKRLSEELGIIMLQPGQTLADVEIKGQLKKQSIDTDQYLVTDSMRQGTQNAAQLLAKLPGVRRDWVTDEIQINGETDVVLVVNDVEKPQNYIREINPKRIAYINVTYRPGGKYAGHAVLVNLKLKDDYVGWDFTPHTRDALFINNKNGGFLTFYAPFTYSLNKWNFYVSPNYKVNHRKNASSIETEYTDRYKKKSLGEVDLAHPNEVLYYYQPSITVGADYMVSKGHTLSLQMNGEWTKSKNKTNYDLERTDSGLTSRASQESHDKYKTDDYTVGLFYSGQIKKLNIKSDISYNNYSINEDRLYRETGTDDNENLTHGKKHFIRYFFNLTFPFAKKWNFYIDYSLIWRKYINTNRATNENIYTSINNRNRVGSMLSYQPVDNFSIRVGMGWNNVIDRNSAGRVSHTTWEPGGWLFWKPFEKLTCRVNYTCDTSYPSLDQLSSNQYRVDRWMLHQGNPFLKQTVQHHIYSTLTFDKWFTVYQRTLVTKDGIYSIYNKGNDGMITESNFNANESQFIYGITGQYQLMKGLMLNEDVSFFTEKLKNDAYGCNVEGHGVMVRSELNYMLQRQKLNFRVSHIYIYNKEAIFQGDNVWGMNTMMFTAVRAFLKGKLPVAINLAVPIDNMNNKRYNSTSIDGYSTKRYYTDQNNSGLGIMFVAKYNLGGGKSTRKSDNSFNNDSEKQTVNF</sequence>
<accession>D1PUF1</accession>